<dbReference type="AlphaFoldDB" id="A0A2R5GP34"/>
<dbReference type="GO" id="GO:0008168">
    <property type="term" value="F:methyltransferase activity"/>
    <property type="evidence" value="ECO:0007669"/>
    <property type="project" value="UniProtKB-KW"/>
</dbReference>
<organism evidence="4 5">
    <name type="scientific">Hondaea fermentalgiana</name>
    <dbReference type="NCBI Taxonomy" id="2315210"/>
    <lineage>
        <taxon>Eukaryota</taxon>
        <taxon>Sar</taxon>
        <taxon>Stramenopiles</taxon>
        <taxon>Bigyra</taxon>
        <taxon>Labyrinthulomycetes</taxon>
        <taxon>Thraustochytrida</taxon>
        <taxon>Thraustochytriidae</taxon>
        <taxon>Hondaea</taxon>
    </lineage>
</organism>
<evidence type="ECO:0000256" key="3">
    <source>
        <dbReference type="SAM" id="MobiDB-lite"/>
    </source>
</evidence>
<dbReference type="Proteomes" id="UP000241890">
    <property type="component" value="Unassembled WGS sequence"/>
</dbReference>
<sequence length="607" mass="67751">MSAAPTIVRQKSHKRQRRDDELAAPQEKRDEADEDEDVAPWKVPDAPTQRDRGHGKKRVLAGPFAGGTAPKDDKALLGYFIGEQKKRDAQLARRRTTRFDGLLRSDIATNIPRCVLQREISSGLPRLPGVYNAEIRRFALARMQMLPVTLVQQKRVEINGRIHSSPERPGRINVLQFHPNGDLLASAASDGGVSIHSMRRILSGASVRGNQVRRMVSSVRQRKREVALKRAKFRQQTSGEVEVVQEDESREDYFYDLGKVRSKTQSVWKRIEGHSVLQALAWDPTRSSKIAVGGRLSSTVSYFDVVRADGMTKQLSSRSCSSISSLDFGFDGTLLMAGSNSGNLLAWDRRVKSSDIWHLQLLEDARKRSVHGSSVVTGVCRAQDGRHVVASTLNGYMFVYDLRMMRKRTFSARKEPACLHQWTFPYKGELAYTRLTPQTRGLQAMDGVVTMHHGPDPERLEMIIQQQTGTIRIFDPIQGTTRERVECSRRTESEMMSDGRFLHSTVEDITRTFFTAQSARRNCLASLKFENANVICAGFPGIPAVQLFDLGSAAAPDPTVRWESPNKGSSRRCNLTLPHAPVALAASPTCNAIAAADEVDNAVRIYK</sequence>
<gene>
    <name evidence="4" type="ORF">FCC1311_088622</name>
</gene>
<dbReference type="GO" id="GO:0032259">
    <property type="term" value="P:methylation"/>
    <property type="evidence" value="ECO:0007669"/>
    <property type="project" value="UniProtKB-KW"/>
</dbReference>
<evidence type="ECO:0000313" key="5">
    <source>
        <dbReference type="Proteomes" id="UP000241890"/>
    </source>
</evidence>
<keyword evidence="4" id="KW-0489">Methyltransferase</keyword>
<proteinExistence type="predicted"/>
<feature type="region of interest" description="Disordered" evidence="3">
    <location>
        <begin position="1"/>
        <end position="67"/>
    </location>
</feature>
<dbReference type="PANTHER" id="PTHR22847">
    <property type="entry name" value="WD40 REPEAT PROTEIN"/>
    <property type="match status" value="1"/>
</dbReference>
<comment type="caution">
    <text evidence="4">The sequence shown here is derived from an EMBL/GenBank/DDBJ whole genome shotgun (WGS) entry which is preliminary data.</text>
</comment>
<evidence type="ECO:0000313" key="4">
    <source>
        <dbReference type="EMBL" id="GBG32637.1"/>
    </source>
</evidence>
<keyword evidence="4" id="KW-0808">Transferase</keyword>
<accession>A0A2R5GP34</accession>
<dbReference type="GO" id="GO:1990234">
    <property type="term" value="C:transferase complex"/>
    <property type="evidence" value="ECO:0007669"/>
    <property type="project" value="UniProtKB-ARBA"/>
</dbReference>
<dbReference type="EMBL" id="BEYU01000126">
    <property type="protein sequence ID" value="GBG32637.1"/>
    <property type="molecule type" value="Genomic_DNA"/>
</dbReference>
<evidence type="ECO:0000256" key="2">
    <source>
        <dbReference type="ARBA" id="ARBA00022737"/>
    </source>
</evidence>
<dbReference type="SMART" id="SM00320">
    <property type="entry name" value="WD40"/>
    <property type="match status" value="5"/>
</dbReference>
<reference evidence="4 5" key="1">
    <citation type="submission" date="2017-12" db="EMBL/GenBank/DDBJ databases">
        <title>Sequencing, de novo assembly and annotation of complete genome of a new Thraustochytrid species, strain FCC1311.</title>
        <authorList>
            <person name="Sedici K."/>
            <person name="Godart F."/>
            <person name="Aiese Cigliano R."/>
            <person name="Sanseverino W."/>
            <person name="Barakat M."/>
            <person name="Ortet P."/>
            <person name="Marechal E."/>
            <person name="Cagnac O."/>
            <person name="Amato A."/>
        </authorList>
    </citation>
    <scope>NUCLEOTIDE SEQUENCE [LARGE SCALE GENOMIC DNA]</scope>
</reference>
<protein>
    <submittedName>
        <fullName evidence="4">Diphthine methyltransferase</fullName>
    </submittedName>
</protein>
<evidence type="ECO:0000256" key="1">
    <source>
        <dbReference type="ARBA" id="ARBA00022574"/>
    </source>
</evidence>
<keyword evidence="2" id="KW-0677">Repeat</keyword>
<dbReference type="InterPro" id="IPR001680">
    <property type="entry name" value="WD40_rpt"/>
</dbReference>
<dbReference type="PANTHER" id="PTHR22847:SF637">
    <property type="entry name" value="WD REPEAT DOMAIN 5B"/>
    <property type="match status" value="1"/>
</dbReference>
<dbReference type="InterPro" id="IPR015943">
    <property type="entry name" value="WD40/YVTN_repeat-like_dom_sf"/>
</dbReference>
<feature type="compositionally biased region" description="Basic and acidic residues" evidence="3">
    <location>
        <begin position="17"/>
        <end position="31"/>
    </location>
</feature>
<name>A0A2R5GP34_9STRA</name>
<dbReference type="Gene3D" id="2.130.10.10">
    <property type="entry name" value="YVTN repeat-like/Quinoprotein amine dehydrogenase"/>
    <property type="match status" value="1"/>
</dbReference>
<dbReference type="Pfam" id="PF00400">
    <property type="entry name" value="WD40"/>
    <property type="match status" value="2"/>
</dbReference>
<keyword evidence="5" id="KW-1185">Reference proteome</keyword>
<keyword evidence="1" id="KW-0853">WD repeat</keyword>
<dbReference type="InterPro" id="IPR036322">
    <property type="entry name" value="WD40_repeat_dom_sf"/>
</dbReference>
<dbReference type="InParanoid" id="A0A2R5GP34"/>
<dbReference type="SUPFAM" id="SSF50978">
    <property type="entry name" value="WD40 repeat-like"/>
    <property type="match status" value="1"/>
</dbReference>